<keyword evidence="2" id="KW-1185">Reference proteome</keyword>
<keyword evidence="1" id="KW-0969">Cilium</keyword>
<dbReference type="Gene3D" id="1.20.120.340">
    <property type="entry name" value="Flagellar protein FliS"/>
    <property type="match status" value="1"/>
</dbReference>
<name>A0A5B8S458_9SPHN</name>
<dbReference type="InterPro" id="IPR003713">
    <property type="entry name" value="FliS"/>
</dbReference>
<keyword evidence="1" id="KW-0282">Flagellum</keyword>
<protein>
    <submittedName>
        <fullName evidence="1">Flagellin</fullName>
    </submittedName>
</protein>
<proteinExistence type="predicted"/>
<dbReference type="RefSeq" id="WP_147090400.1">
    <property type="nucleotide sequence ID" value="NZ_BAABJD010000006.1"/>
</dbReference>
<reference evidence="1 2" key="1">
    <citation type="journal article" date="2013" name="J. Microbiol. Biotechnol.">
        <title>Novosphingobium ginsenosidimutans sp. nov., with the ability to convert ginsenoside.</title>
        <authorList>
            <person name="Kim J.K."/>
            <person name="He D."/>
            <person name="Liu Q.M."/>
            <person name="Park H.Y."/>
            <person name="Jung M.S."/>
            <person name="Yoon M.H."/>
            <person name="Kim S.C."/>
            <person name="Im W.T."/>
        </authorList>
    </citation>
    <scope>NUCLEOTIDE SEQUENCE [LARGE SCALE GENOMIC DNA]</scope>
    <source>
        <strain evidence="1 2">FW-6</strain>
    </source>
</reference>
<dbReference type="GO" id="GO:0044780">
    <property type="term" value="P:bacterial-type flagellum assembly"/>
    <property type="evidence" value="ECO:0007669"/>
    <property type="project" value="InterPro"/>
</dbReference>
<dbReference type="SUPFAM" id="SSF101116">
    <property type="entry name" value="Flagellar export chaperone FliS"/>
    <property type="match status" value="1"/>
</dbReference>
<dbReference type="KEGG" id="ngf:FRF71_09330"/>
<dbReference type="Proteomes" id="UP000321172">
    <property type="component" value="Chromosome"/>
</dbReference>
<dbReference type="InterPro" id="IPR036584">
    <property type="entry name" value="FliS_sf"/>
</dbReference>
<dbReference type="AlphaFoldDB" id="A0A5B8S458"/>
<dbReference type="OrthoDB" id="7355300at2"/>
<evidence type="ECO:0000313" key="2">
    <source>
        <dbReference type="Proteomes" id="UP000321172"/>
    </source>
</evidence>
<accession>A0A5B8S458</accession>
<organism evidence="1 2">
    <name type="scientific">Novosphingobium ginsenosidimutans</name>
    <dbReference type="NCBI Taxonomy" id="1176536"/>
    <lineage>
        <taxon>Bacteria</taxon>
        <taxon>Pseudomonadati</taxon>
        <taxon>Pseudomonadota</taxon>
        <taxon>Alphaproteobacteria</taxon>
        <taxon>Sphingomonadales</taxon>
        <taxon>Sphingomonadaceae</taxon>
        <taxon>Novosphingobium</taxon>
    </lineage>
</organism>
<evidence type="ECO:0000313" key="1">
    <source>
        <dbReference type="EMBL" id="QEA16319.1"/>
    </source>
</evidence>
<sequence length="132" mass="14155">MLALRNPHDAYRRVEFDARIASARPDQLVALCYQELAMALGSAVRAHERGDNQRRSEGLTRALAALTALQLGIDSQAAAAAALQAFYSGLRRTVLSSVPHFDPARLLAAKKDVEDVAAALGSQVDRSILEGS</sequence>
<dbReference type="Pfam" id="PF02561">
    <property type="entry name" value="FliS"/>
    <property type="match status" value="1"/>
</dbReference>
<gene>
    <name evidence="1" type="ORF">FRF71_09330</name>
</gene>
<keyword evidence="1" id="KW-0966">Cell projection</keyword>
<dbReference type="EMBL" id="CP042345">
    <property type="protein sequence ID" value="QEA16319.1"/>
    <property type="molecule type" value="Genomic_DNA"/>
</dbReference>